<name>A0AAD7V427_9FUNG</name>
<feature type="region of interest" description="Disordered" evidence="1">
    <location>
        <begin position="129"/>
        <end position="151"/>
    </location>
</feature>
<keyword evidence="2" id="KW-1133">Transmembrane helix</keyword>
<dbReference type="EMBL" id="JARTCD010000024">
    <property type="protein sequence ID" value="KAJ8658499.1"/>
    <property type="molecule type" value="Genomic_DNA"/>
</dbReference>
<keyword evidence="4" id="KW-1185">Reference proteome</keyword>
<sequence length="217" mass="24765">MITAHPDRASQVGGGRQQRFKPSRFKHHGQATSPSEGFPAAAAPMLHRRRPYREDGTLYTNDFGDGNKDRFMELAQAALEEATLEDERKGLIYEVVEALIAKSGAPLVAEVISEQLRSQEIIEQLAESHEEEKLKQQQQQEQKEDGDEQEKQKVFAPGLLKEPPDAVLQVDDDDDGQVGNRRWLISEYIWRLFRILLLASFVGLVYHFMCAYHQDLF</sequence>
<accession>A0AAD7V427</accession>
<keyword evidence="2" id="KW-0812">Transmembrane</keyword>
<reference evidence="3 4" key="1">
    <citation type="submission" date="2023-03" db="EMBL/GenBank/DDBJ databases">
        <title>Genome sequence of Lichtheimia ornata CBS 291.66.</title>
        <authorList>
            <person name="Mohabir J.T."/>
            <person name="Shea T.P."/>
            <person name="Kurbessoian T."/>
            <person name="Berby B."/>
            <person name="Fontaine J."/>
            <person name="Livny J."/>
            <person name="Gnirke A."/>
            <person name="Stajich J.E."/>
            <person name="Cuomo C.A."/>
        </authorList>
    </citation>
    <scope>NUCLEOTIDE SEQUENCE [LARGE SCALE GENOMIC DNA]</scope>
    <source>
        <strain evidence="3">CBS 291.66</strain>
    </source>
</reference>
<feature type="region of interest" description="Disordered" evidence="1">
    <location>
        <begin position="1"/>
        <end position="44"/>
    </location>
</feature>
<feature type="transmembrane region" description="Helical" evidence="2">
    <location>
        <begin position="188"/>
        <end position="209"/>
    </location>
</feature>
<dbReference type="RefSeq" id="XP_058343412.1">
    <property type="nucleotide sequence ID" value="XM_058485889.1"/>
</dbReference>
<keyword evidence="2" id="KW-0472">Membrane</keyword>
<proteinExistence type="predicted"/>
<feature type="compositionally biased region" description="Basic residues" evidence="1">
    <location>
        <begin position="18"/>
        <end position="29"/>
    </location>
</feature>
<evidence type="ECO:0000256" key="1">
    <source>
        <dbReference type="SAM" id="MobiDB-lite"/>
    </source>
</evidence>
<gene>
    <name evidence="3" type="ORF">O0I10_005852</name>
</gene>
<protein>
    <submittedName>
        <fullName evidence="3">Uncharacterized protein</fullName>
    </submittedName>
</protein>
<organism evidence="3 4">
    <name type="scientific">Lichtheimia ornata</name>
    <dbReference type="NCBI Taxonomy" id="688661"/>
    <lineage>
        <taxon>Eukaryota</taxon>
        <taxon>Fungi</taxon>
        <taxon>Fungi incertae sedis</taxon>
        <taxon>Mucoromycota</taxon>
        <taxon>Mucoromycotina</taxon>
        <taxon>Mucoromycetes</taxon>
        <taxon>Mucorales</taxon>
        <taxon>Lichtheimiaceae</taxon>
        <taxon>Lichtheimia</taxon>
    </lineage>
</organism>
<evidence type="ECO:0000313" key="4">
    <source>
        <dbReference type="Proteomes" id="UP001234581"/>
    </source>
</evidence>
<evidence type="ECO:0000256" key="2">
    <source>
        <dbReference type="SAM" id="Phobius"/>
    </source>
</evidence>
<comment type="caution">
    <text evidence="3">The sequence shown here is derived from an EMBL/GenBank/DDBJ whole genome shotgun (WGS) entry which is preliminary data.</text>
</comment>
<dbReference type="AlphaFoldDB" id="A0AAD7V427"/>
<evidence type="ECO:0000313" key="3">
    <source>
        <dbReference type="EMBL" id="KAJ8658499.1"/>
    </source>
</evidence>
<dbReference type="Proteomes" id="UP001234581">
    <property type="component" value="Unassembled WGS sequence"/>
</dbReference>
<dbReference type="GeneID" id="83213264"/>